<evidence type="ECO:0000259" key="5">
    <source>
        <dbReference type="PROSITE" id="PS50977"/>
    </source>
</evidence>
<dbReference type="PANTHER" id="PTHR30055:SF234">
    <property type="entry name" value="HTH-TYPE TRANSCRIPTIONAL REGULATOR BETI"/>
    <property type="match status" value="1"/>
</dbReference>
<evidence type="ECO:0000313" key="7">
    <source>
        <dbReference type="Proteomes" id="UP001629214"/>
    </source>
</evidence>
<keyword evidence="1" id="KW-0805">Transcription regulation</keyword>
<proteinExistence type="predicted"/>
<keyword evidence="2 4" id="KW-0238">DNA-binding</keyword>
<dbReference type="SUPFAM" id="SSF48498">
    <property type="entry name" value="Tetracyclin repressor-like, C-terminal domain"/>
    <property type="match status" value="1"/>
</dbReference>
<dbReference type="Pfam" id="PF00440">
    <property type="entry name" value="TetR_N"/>
    <property type="match status" value="1"/>
</dbReference>
<reference evidence="6 7" key="1">
    <citation type="journal article" date="2024" name="Chem. Sci.">
        <title>Discovery of megapolipeptins by genome mining of a Burkholderiales bacteria collection.</title>
        <authorList>
            <person name="Paulo B.S."/>
            <person name="Recchia M.J.J."/>
            <person name="Lee S."/>
            <person name="Fergusson C.H."/>
            <person name="Romanowski S.B."/>
            <person name="Hernandez A."/>
            <person name="Krull N."/>
            <person name="Liu D.Y."/>
            <person name="Cavanagh H."/>
            <person name="Bos A."/>
            <person name="Gray C.A."/>
            <person name="Murphy B.T."/>
            <person name="Linington R.G."/>
            <person name="Eustaquio A.S."/>
        </authorList>
    </citation>
    <scope>NUCLEOTIDE SEQUENCE [LARGE SCALE GENOMIC DNA]</scope>
    <source>
        <strain evidence="6 7">RL21-008-BIB-B</strain>
    </source>
</reference>
<dbReference type="EMBL" id="JAQQFR010000004">
    <property type="protein sequence ID" value="MFL9878396.1"/>
    <property type="molecule type" value="Genomic_DNA"/>
</dbReference>
<keyword evidence="3" id="KW-0804">Transcription</keyword>
<dbReference type="PROSITE" id="PS50977">
    <property type="entry name" value="HTH_TETR_2"/>
    <property type="match status" value="1"/>
</dbReference>
<evidence type="ECO:0000313" key="6">
    <source>
        <dbReference type="EMBL" id="MFL9878396.1"/>
    </source>
</evidence>
<dbReference type="InterPro" id="IPR009057">
    <property type="entry name" value="Homeodomain-like_sf"/>
</dbReference>
<dbReference type="Proteomes" id="UP001629214">
    <property type="component" value="Unassembled WGS sequence"/>
</dbReference>
<evidence type="ECO:0000256" key="4">
    <source>
        <dbReference type="PROSITE-ProRule" id="PRU00335"/>
    </source>
</evidence>
<dbReference type="Gene3D" id="1.10.357.10">
    <property type="entry name" value="Tetracycline Repressor, domain 2"/>
    <property type="match status" value="1"/>
</dbReference>
<dbReference type="PRINTS" id="PR00455">
    <property type="entry name" value="HTHTETR"/>
</dbReference>
<gene>
    <name evidence="6" type="ORF">PQR63_08390</name>
</gene>
<dbReference type="SUPFAM" id="SSF46689">
    <property type="entry name" value="Homeodomain-like"/>
    <property type="match status" value="1"/>
</dbReference>
<dbReference type="InterPro" id="IPR050109">
    <property type="entry name" value="HTH-type_TetR-like_transc_reg"/>
</dbReference>
<name>A0ABW8Z5S1_9BURK</name>
<dbReference type="RefSeq" id="WP_408167309.1">
    <property type="nucleotide sequence ID" value="NZ_JAQQFR010000004.1"/>
</dbReference>
<evidence type="ECO:0000256" key="1">
    <source>
        <dbReference type="ARBA" id="ARBA00023015"/>
    </source>
</evidence>
<keyword evidence="7" id="KW-1185">Reference proteome</keyword>
<protein>
    <submittedName>
        <fullName evidence="6">TetR/AcrR family transcriptional regulator</fullName>
    </submittedName>
</protein>
<comment type="caution">
    <text evidence="6">The sequence shown here is derived from an EMBL/GenBank/DDBJ whole genome shotgun (WGS) entry which is preliminary data.</text>
</comment>
<dbReference type="InterPro" id="IPR036271">
    <property type="entry name" value="Tet_transcr_reg_TetR-rel_C_sf"/>
</dbReference>
<accession>A0ABW8Z5S1</accession>
<feature type="DNA-binding region" description="H-T-H motif" evidence="4">
    <location>
        <begin position="24"/>
        <end position="43"/>
    </location>
</feature>
<evidence type="ECO:0000256" key="3">
    <source>
        <dbReference type="ARBA" id="ARBA00023163"/>
    </source>
</evidence>
<dbReference type="PANTHER" id="PTHR30055">
    <property type="entry name" value="HTH-TYPE TRANSCRIPTIONAL REGULATOR RUTR"/>
    <property type="match status" value="1"/>
</dbReference>
<sequence>MDNISVILDAAAALLEAHGPEALTARAVCDASGIKAPTLYHYFGGKQGLERALIERGMAEFMQKKRMPPPSADPLEQLKSGWDIAVEFALKRPALWRLHAQYAMTHPEVFADAYALMQSRIQRLVDLGIFNGPVDVSARSFWAACQGVLALILQGHSNQDVEFTSEALFDAVTARLRRL</sequence>
<organism evidence="6 7">
    <name type="scientific">Herbaspirillum rhizosphaerae</name>
    <dbReference type="NCBI Taxonomy" id="346179"/>
    <lineage>
        <taxon>Bacteria</taxon>
        <taxon>Pseudomonadati</taxon>
        <taxon>Pseudomonadota</taxon>
        <taxon>Betaproteobacteria</taxon>
        <taxon>Burkholderiales</taxon>
        <taxon>Oxalobacteraceae</taxon>
        <taxon>Herbaspirillum</taxon>
    </lineage>
</organism>
<evidence type="ECO:0000256" key="2">
    <source>
        <dbReference type="ARBA" id="ARBA00023125"/>
    </source>
</evidence>
<dbReference type="InterPro" id="IPR001647">
    <property type="entry name" value="HTH_TetR"/>
</dbReference>
<feature type="domain" description="HTH tetR-type" evidence="5">
    <location>
        <begin position="1"/>
        <end position="61"/>
    </location>
</feature>